<dbReference type="EMBL" id="BMUT01000002">
    <property type="protein sequence ID" value="GGX70371.1"/>
    <property type="molecule type" value="Genomic_DNA"/>
</dbReference>
<keyword evidence="2" id="KW-0812">Transmembrane</keyword>
<protein>
    <submittedName>
        <fullName evidence="3">Uncharacterized protein</fullName>
    </submittedName>
</protein>
<reference evidence="4" key="1">
    <citation type="journal article" date="2019" name="Int. J. Syst. Evol. Microbiol.">
        <title>The Global Catalogue of Microorganisms (GCM) 10K type strain sequencing project: providing services to taxonomists for standard genome sequencing and annotation.</title>
        <authorList>
            <consortium name="The Broad Institute Genomics Platform"/>
            <consortium name="The Broad Institute Genome Sequencing Center for Infectious Disease"/>
            <person name="Wu L."/>
            <person name="Ma J."/>
        </authorList>
    </citation>
    <scope>NUCLEOTIDE SEQUENCE [LARGE SCALE GENOMIC DNA]</scope>
    <source>
        <strain evidence="4">JCM 4586</strain>
    </source>
</reference>
<proteinExistence type="predicted"/>
<organism evidence="3 4">
    <name type="scientific">Streptomyces hiroshimensis</name>
    <dbReference type="NCBI Taxonomy" id="66424"/>
    <lineage>
        <taxon>Bacteria</taxon>
        <taxon>Bacillati</taxon>
        <taxon>Actinomycetota</taxon>
        <taxon>Actinomycetes</taxon>
        <taxon>Kitasatosporales</taxon>
        <taxon>Streptomycetaceae</taxon>
        <taxon>Streptomyces</taxon>
    </lineage>
</organism>
<keyword evidence="2" id="KW-0472">Membrane</keyword>
<accession>A0ABQ2Y6P3</accession>
<gene>
    <name evidence="3" type="ORF">GCM10010324_14270</name>
</gene>
<feature type="compositionally biased region" description="Pro residues" evidence="1">
    <location>
        <begin position="1"/>
        <end position="30"/>
    </location>
</feature>
<evidence type="ECO:0000256" key="2">
    <source>
        <dbReference type="SAM" id="Phobius"/>
    </source>
</evidence>
<keyword evidence="2" id="KW-1133">Transmembrane helix</keyword>
<dbReference type="RefSeq" id="WP_190020730.1">
    <property type="nucleotide sequence ID" value="NZ_BMUT01000002.1"/>
</dbReference>
<feature type="transmembrane region" description="Helical" evidence="2">
    <location>
        <begin position="37"/>
        <end position="58"/>
    </location>
</feature>
<evidence type="ECO:0000256" key="1">
    <source>
        <dbReference type="SAM" id="MobiDB-lite"/>
    </source>
</evidence>
<evidence type="ECO:0000313" key="3">
    <source>
        <dbReference type="EMBL" id="GGX70371.1"/>
    </source>
</evidence>
<name>A0ABQ2Y6P3_9ACTN</name>
<dbReference type="Proteomes" id="UP000659223">
    <property type="component" value="Unassembled WGS sequence"/>
</dbReference>
<evidence type="ECO:0000313" key="4">
    <source>
        <dbReference type="Proteomes" id="UP000659223"/>
    </source>
</evidence>
<keyword evidence="4" id="KW-1185">Reference proteome</keyword>
<sequence length="253" mass="26861">MYDTQPTPPPPPQIPQAPQGQWPPPIPPHPGSGKRKAIGIAAGALVFAGALVGSLLYLNSGGNGTAAYRIELPETLMDGDYKKDPADPEDDEDLSFSAKDRAEMKETGIEDADGDAAGYRNAKGKQLQVVGVYGTIPDPGKTVGKMIADMDKKDADGKAPLGGDLESEPFRAYHPRGFDGAVLKCKSEKVSYSFTGMKKTSARSLCIWGDKGAIGLVMSHSMGDVDSDKSEGLSAEELAEATARIRDEVRRPK</sequence>
<feature type="region of interest" description="Disordered" evidence="1">
    <location>
        <begin position="1"/>
        <end position="35"/>
    </location>
</feature>
<comment type="caution">
    <text evidence="3">The sequence shown here is derived from an EMBL/GenBank/DDBJ whole genome shotgun (WGS) entry which is preliminary data.</text>
</comment>